<sequence>MKKSENSKLSLRKVSITKLDNMNTIKGGNHIHETGTHFIQENSITILTATSRY</sequence>
<dbReference type="RefSeq" id="WP_201916102.1">
    <property type="nucleotide sequence ID" value="NZ_BAABAX010000001.1"/>
</dbReference>
<proteinExistence type="predicted"/>
<dbReference type="AlphaFoldDB" id="A0A936ZMP7"/>
<comment type="caution">
    <text evidence="1">The sequence shown here is derived from an EMBL/GenBank/DDBJ whole genome shotgun (WGS) entry which is preliminary data.</text>
</comment>
<reference evidence="1" key="1">
    <citation type="submission" date="2021-01" db="EMBL/GenBank/DDBJ databases">
        <authorList>
            <person name="Zhong Y.L."/>
        </authorList>
    </citation>
    <scope>NUCLEOTIDE SEQUENCE</scope>
    <source>
        <strain evidence="1">KCTC 23302</strain>
    </source>
</reference>
<accession>A0A936ZMP7</accession>
<keyword evidence="2" id="KW-1185">Reference proteome</keyword>
<dbReference type="EMBL" id="JAERQJ010000001">
    <property type="protein sequence ID" value="MBL0682097.1"/>
    <property type="molecule type" value="Genomic_DNA"/>
</dbReference>
<gene>
    <name evidence="1" type="ORF">JJQ60_01070</name>
</gene>
<evidence type="ECO:0000313" key="2">
    <source>
        <dbReference type="Proteomes" id="UP000651057"/>
    </source>
</evidence>
<protein>
    <submittedName>
        <fullName evidence="1">Uncharacterized protein</fullName>
    </submittedName>
</protein>
<dbReference type="Proteomes" id="UP000651057">
    <property type="component" value="Unassembled WGS sequence"/>
</dbReference>
<organism evidence="1 2">
    <name type="scientific">Aquimarina mytili</name>
    <dbReference type="NCBI Taxonomy" id="874423"/>
    <lineage>
        <taxon>Bacteria</taxon>
        <taxon>Pseudomonadati</taxon>
        <taxon>Bacteroidota</taxon>
        <taxon>Flavobacteriia</taxon>
        <taxon>Flavobacteriales</taxon>
        <taxon>Flavobacteriaceae</taxon>
        <taxon>Aquimarina</taxon>
    </lineage>
</organism>
<name>A0A936ZMP7_9FLAO</name>
<evidence type="ECO:0000313" key="1">
    <source>
        <dbReference type="EMBL" id="MBL0682097.1"/>
    </source>
</evidence>